<proteinExistence type="predicted"/>
<feature type="compositionally biased region" description="Polar residues" evidence="1">
    <location>
        <begin position="31"/>
        <end position="51"/>
    </location>
</feature>
<evidence type="ECO:0000313" key="2">
    <source>
        <dbReference type="EMBL" id="KAL0475622.1"/>
    </source>
</evidence>
<evidence type="ECO:0000256" key="1">
    <source>
        <dbReference type="SAM" id="MobiDB-lite"/>
    </source>
</evidence>
<keyword evidence="3" id="KW-1185">Reference proteome</keyword>
<evidence type="ECO:0000313" key="3">
    <source>
        <dbReference type="Proteomes" id="UP001451303"/>
    </source>
</evidence>
<protein>
    <submittedName>
        <fullName evidence="2">Uncharacterized protein</fullName>
    </submittedName>
</protein>
<feature type="compositionally biased region" description="Polar residues" evidence="1">
    <location>
        <begin position="191"/>
        <end position="202"/>
    </location>
</feature>
<name>A0ABR3DSL9_NEUIN</name>
<dbReference type="EMBL" id="JAVLET010000001">
    <property type="protein sequence ID" value="KAL0475622.1"/>
    <property type="molecule type" value="Genomic_DNA"/>
</dbReference>
<feature type="region of interest" description="Disordered" evidence="1">
    <location>
        <begin position="25"/>
        <end position="110"/>
    </location>
</feature>
<sequence length="346" mass="38627">MDFFLPFIGVLGSQALLSARNIFGAGEATKPTPTENVSTYQDPWSESSIESSGCDKPVVASTTSEKKDCTNDDTRAAKKQNKDPRMTHIGADVSASRSDESKVSTDKNPLTANSDDEMILDCVALQSHFKRKWEESVGTSLFDVIHSPSPKKRLVRRYFGPQSHPPFPPATTARGISFNTATPPRNTTATQNVDLQTDTPTPSKIRLRLTSPIQMAVYNSRVARTPGWEPEVSNSSVGGAPDMELTDKDMEKEKEKPKAGEDMDKRPKTQTPRRRVRQRTSQKTWDELSVQCKWVRYRKPEINVLMPGPVEGRVPRLVLTDPEGRHYSLEDMRFSMQGALSGFRRG</sequence>
<feature type="region of interest" description="Disordered" evidence="1">
    <location>
        <begin position="226"/>
        <end position="282"/>
    </location>
</feature>
<gene>
    <name evidence="2" type="ORF">QR685DRAFT_568383</name>
</gene>
<feature type="compositionally biased region" description="Low complexity" evidence="1">
    <location>
        <begin position="179"/>
        <end position="190"/>
    </location>
</feature>
<feature type="compositionally biased region" description="Basic residues" evidence="1">
    <location>
        <begin position="271"/>
        <end position="280"/>
    </location>
</feature>
<feature type="compositionally biased region" description="Basic and acidic residues" evidence="1">
    <location>
        <begin position="64"/>
        <end position="86"/>
    </location>
</feature>
<comment type="caution">
    <text evidence="2">The sequence shown here is derived from an EMBL/GenBank/DDBJ whole genome shotgun (WGS) entry which is preliminary data.</text>
</comment>
<accession>A0ABR3DSL9</accession>
<feature type="region of interest" description="Disordered" evidence="1">
    <location>
        <begin position="158"/>
        <end position="208"/>
    </location>
</feature>
<reference evidence="2 3" key="1">
    <citation type="submission" date="2023-09" db="EMBL/GenBank/DDBJ databases">
        <title>Multi-omics analysis of a traditional fermented food reveals byproduct-associated fungal strains for waste-to-food upcycling.</title>
        <authorList>
            <consortium name="Lawrence Berkeley National Laboratory"/>
            <person name="Rekdal V.M."/>
            <person name="Villalobos-Escobedo J.M."/>
            <person name="Rodriguez-Valeron N."/>
            <person name="Garcia M.O."/>
            <person name="Vasquez D.P."/>
            <person name="Damayanti I."/>
            <person name="Sorensen P.M."/>
            <person name="Baidoo E.E."/>
            <person name="De Carvalho A.C."/>
            <person name="Riley R."/>
            <person name="Lipzen A."/>
            <person name="He G."/>
            <person name="Yan M."/>
            <person name="Haridas S."/>
            <person name="Daum C."/>
            <person name="Yoshinaga Y."/>
            <person name="Ng V."/>
            <person name="Grigoriev I.V."/>
            <person name="Munk R."/>
            <person name="Nuraida L."/>
            <person name="Wijaya C.H."/>
            <person name="Morales P.-C."/>
            <person name="Keasling J.D."/>
        </authorList>
    </citation>
    <scope>NUCLEOTIDE SEQUENCE [LARGE SCALE GENOMIC DNA]</scope>
    <source>
        <strain evidence="2 3">FGSC 2613</strain>
    </source>
</reference>
<dbReference type="Proteomes" id="UP001451303">
    <property type="component" value="Unassembled WGS sequence"/>
</dbReference>
<organism evidence="2 3">
    <name type="scientific">Neurospora intermedia</name>
    <dbReference type="NCBI Taxonomy" id="5142"/>
    <lineage>
        <taxon>Eukaryota</taxon>
        <taxon>Fungi</taxon>
        <taxon>Dikarya</taxon>
        <taxon>Ascomycota</taxon>
        <taxon>Pezizomycotina</taxon>
        <taxon>Sordariomycetes</taxon>
        <taxon>Sordariomycetidae</taxon>
        <taxon>Sordariales</taxon>
        <taxon>Sordariaceae</taxon>
        <taxon>Neurospora</taxon>
    </lineage>
</organism>
<feature type="compositionally biased region" description="Basic and acidic residues" evidence="1">
    <location>
        <begin position="245"/>
        <end position="267"/>
    </location>
</feature>